<dbReference type="Pfam" id="PF13365">
    <property type="entry name" value="Trypsin_2"/>
    <property type="match status" value="1"/>
</dbReference>
<evidence type="ECO:0000256" key="3">
    <source>
        <dbReference type="ARBA" id="ARBA00022989"/>
    </source>
</evidence>
<evidence type="ECO:0000256" key="4">
    <source>
        <dbReference type="ARBA" id="ARBA00023136"/>
    </source>
</evidence>
<organism evidence="7 8">
    <name type="scientific">Candidatus Woesebacteria bacterium RIFCSPHIGHO2_01_FULL_37_10</name>
    <dbReference type="NCBI Taxonomy" id="1802489"/>
    <lineage>
        <taxon>Bacteria</taxon>
        <taxon>Candidatus Woeseibacteriota</taxon>
    </lineage>
</organism>
<dbReference type="InterPro" id="IPR010432">
    <property type="entry name" value="RDD"/>
</dbReference>
<feature type="transmembrane region" description="Helical" evidence="5">
    <location>
        <begin position="134"/>
        <end position="161"/>
    </location>
</feature>
<dbReference type="Pfam" id="PF06271">
    <property type="entry name" value="RDD"/>
    <property type="match status" value="1"/>
</dbReference>
<protein>
    <recommendedName>
        <fullName evidence="6">RDD domain-containing protein</fullName>
    </recommendedName>
</protein>
<evidence type="ECO:0000313" key="7">
    <source>
        <dbReference type="EMBL" id="OGM18948.1"/>
    </source>
</evidence>
<evidence type="ECO:0000313" key="8">
    <source>
        <dbReference type="Proteomes" id="UP000178446"/>
    </source>
</evidence>
<dbReference type="GO" id="GO:0006508">
    <property type="term" value="P:proteolysis"/>
    <property type="evidence" value="ECO:0007669"/>
    <property type="project" value="InterPro"/>
</dbReference>
<dbReference type="InterPro" id="IPR001940">
    <property type="entry name" value="Peptidase_S1C"/>
</dbReference>
<evidence type="ECO:0000256" key="5">
    <source>
        <dbReference type="SAM" id="Phobius"/>
    </source>
</evidence>
<evidence type="ECO:0000256" key="2">
    <source>
        <dbReference type="ARBA" id="ARBA00022692"/>
    </source>
</evidence>
<dbReference type="GO" id="GO:0016020">
    <property type="term" value="C:membrane"/>
    <property type="evidence" value="ECO:0007669"/>
    <property type="project" value="UniProtKB-SubCell"/>
</dbReference>
<dbReference type="PRINTS" id="PR00834">
    <property type="entry name" value="PROTEASES2C"/>
</dbReference>
<dbReference type="PANTHER" id="PTHR43019:SF23">
    <property type="entry name" value="PROTEASE DO-LIKE 5, CHLOROPLASTIC"/>
    <property type="match status" value="1"/>
</dbReference>
<sequence>MEEKHLSYWIRIPVLAVDLLIAAVLYLVSVIVLFRNTPTAAELGYNIGSQQVAGQQSQVILLGALVWLVYSLLVSLLFNKSLGHLLLGIKLSSHDNSKFRNVFSVILSPLVFFDKLLGVSLVRSRKINPFIKVFTVLASLGSLIAIPGLLLYVFLIGFIFLAPRTSTDDNFTLCGERFCLVKANTSCEKNLDFVRSRVVEIVGKNFTGTGFLISDSLVLTNYHVVEQEPVVSIRESNGRISEAKVYNANPDLDTAILVGQFTKGEHIQFVNPTDFGEGTTDLYAIGFPSSVLRQAGTGPLTVTSGIYSAFLDYKDEGFQLVQTDAAANPGNSGGPLVNKCGQVFGMVTLSEKFDPYTNEIKEGLNYAISSTTLVPELNRLSN</sequence>
<dbReference type="Gene3D" id="2.40.10.120">
    <property type="match status" value="1"/>
</dbReference>
<gene>
    <name evidence="7" type="ORF">A2685_01470</name>
</gene>
<accession>A0A1F7XX26</accession>
<dbReference type="EMBL" id="MGGB01000027">
    <property type="protein sequence ID" value="OGM18948.1"/>
    <property type="molecule type" value="Genomic_DNA"/>
</dbReference>
<dbReference type="GO" id="GO:0004252">
    <property type="term" value="F:serine-type endopeptidase activity"/>
    <property type="evidence" value="ECO:0007669"/>
    <property type="project" value="InterPro"/>
</dbReference>
<dbReference type="InterPro" id="IPR009003">
    <property type="entry name" value="Peptidase_S1_PA"/>
</dbReference>
<proteinExistence type="predicted"/>
<evidence type="ECO:0000259" key="6">
    <source>
        <dbReference type="Pfam" id="PF06271"/>
    </source>
</evidence>
<feature type="domain" description="RDD" evidence="6">
    <location>
        <begin position="8"/>
        <end position="163"/>
    </location>
</feature>
<comment type="subcellular location">
    <subcellularLocation>
        <location evidence="1">Membrane</location>
        <topology evidence="1">Multi-pass membrane protein</topology>
    </subcellularLocation>
</comment>
<keyword evidence="2 5" id="KW-0812">Transmembrane</keyword>
<dbReference type="AlphaFoldDB" id="A0A1F7XX26"/>
<comment type="caution">
    <text evidence="7">The sequence shown here is derived from an EMBL/GenBank/DDBJ whole genome shotgun (WGS) entry which is preliminary data.</text>
</comment>
<keyword evidence="3 5" id="KW-1133">Transmembrane helix</keyword>
<dbReference type="PANTHER" id="PTHR43019">
    <property type="entry name" value="SERINE ENDOPROTEASE DEGS"/>
    <property type="match status" value="1"/>
</dbReference>
<name>A0A1F7XX26_9BACT</name>
<dbReference type="SUPFAM" id="SSF50494">
    <property type="entry name" value="Trypsin-like serine proteases"/>
    <property type="match status" value="1"/>
</dbReference>
<feature type="transmembrane region" description="Helical" evidence="5">
    <location>
        <begin position="99"/>
        <end position="122"/>
    </location>
</feature>
<feature type="transmembrane region" description="Helical" evidence="5">
    <location>
        <begin position="59"/>
        <end position="79"/>
    </location>
</feature>
<dbReference type="Proteomes" id="UP000178446">
    <property type="component" value="Unassembled WGS sequence"/>
</dbReference>
<feature type="transmembrane region" description="Helical" evidence="5">
    <location>
        <begin position="12"/>
        <end position="34"/>
    </location>
</feature>
<evidence type="ECO:0000256" key="1">
    <source>
        <dbReference type="ARBA" id="ARBA00004141"/>
    </source>
</evidence>
<keyword evidence="4 5" id="KW-0472">Membrane</keyword>
<reference evidence="7 8" key="1">
    <citation type="journal article" date="2016" name="Nat. Commun.">
        <title>Thousands of microbial genomes shed light on interconnected biogeochemical processes in an aquifer system.</title>
        <authorList>
            <person name="Anantharaman K."/>
            <person name="Brown C.T."/>
            <person name="Hug L.A."/>
            <person name="Sharon I."/>
            <person name="Castelle C.J."/>
            <person name="Probst A.J."/>
            <person name="Thomas B.C."/>
            <person name="Singh A."/>
            <person name="Wilkins M.J."/>
            <person name="Karaoz U."/>
            <person name="Brodie E.L."/>
            <person name="Williams K.H."/>
            <person name="Hubbard S.S."/>
            <person name="Banfield J.F."/>
        </authorList>
    </citation>
    <scope>NUCLEOTIDE SEQUENCE [LARGE SCALE GENOMIC DNA]</scope>
</reference>